<evidence type="ECO:0000313" key="1">
    <source>
        <dbReference type="EMBL" id="AIF54436.1"/>
    </source>
</evidence>
<organism evidence="1 2">
    <name type="scientific">Lactobacillus phage Ld3</name>
    <dbReference type="NCBI Taxonomy" id="1500735"/>
    <lineage>
        <taxon>Viruses</taxon>
        <taxon>Duplodnaviria</taxon>
        <taxon>Heunggongvirae</taxon>
        <taxon>Uroviricota</taxon>
        <taxon>Caudoviricetes</taxon>
        <taxon>Cequinquevirus</taxon>
        <taxon>Cequinquevirus Ld3</taxon>
    </lineage>
</organism>
<dbReference type="Proteomes" id="UP000028563">
    <property type="component" value="Segment"/>
</dbReference>
<accession>A0A075KJY3</accession>
<keyword evidence="2" id="KW-1185">Reference proteome</keyword>
<dbReference type="RefSeq" id="YP_009098720.1">
    <property type="nucleotide sequence ID" value="NC_025421.1"/>
</dbReference>
<dbReference type="KEGG" id="vg:22110007"/>
<dbReference type="EMBL" id="KJ564038">
    <property type="protein sequence ID" value="AIF54436.1"/>
    <property type="molecule type" value="Genomic_DNA"/>
</dbReference>
<sequence length="113" mass="13307">MNSELEKIFKNFTVNGKQIPVSFLRYDGKETTYITYQEIMVDEVFSADDEIVSYSDCYDFDIYSKGNYFPIVEAVKEILKANDWVYNPQNNSGDLYEDETGLYHKTLNFIHIR</sequence>
<dbReference type="OrthoDB" id="14640at10239"/>
<name>A0A075KJY3_9CAUD</name>
<evidence type="ECO:0000313" key="2">
    <source>
        <dbReference type="Proteomes" id="UP000028563"/>
    </source>
</evidence>
<reference evidence="1 2" key="1">
    <citation type="journal article" date="2014" name="Appl. Environ. Microbiol.">
        <title>Molecular Characterization of Three Lactobacillus delbrueckii subsp. bulgaricus Phages.</title>
        <authorList>
            <person name="Casey E."/>
            <person name="Mahony J."/>
            <person name="O'Connell-Motherway M."/>
            <person name="Bottacini F."/>
            <person name="Cornelissen A."/>
            <person name="Neve H."/>
            <person name="Heller K.J."/>
            <person name="Noben J.P."/>
            <person name="Dal Bello F."/>
            <person name="van Sinderen D."/>
        </authorList>
    </citation>
    <scope>NUCLEOTIDE SEQUENCE [LARGE SCALE GENOMIC DNA]</scope>
</reference>
<proteinExistence type="predicted"/>
<gene>
    <name evidence="1" type="ORF">LDB3_011</name>
</gene>
<protein>
    <submittedName>
        <fullName evidence="1">Uncharacterized protein</fullName>
    </submittedName>
</protein>
<dbReference type="GeneID" id="22110007"/>